<comment type="similarity">
    <text evidence="3">In the C-terminal section; belongs to the MoeA family.</text>
</comment>
<dbReference type="InterPro" id="IPR001453">
    <property type="entry name" value="MoaB/Mog_dom"/>
</dbReference>
<evidence type="ECO:0000256" key="2">
    <source>
        <dbReference type="ARBA" id="ARBA00007589"/>
    </source>
</evidence>
<dbReference type="PANTHER" id="PTHR10192:SF5">
    <property type="entry name" value="GEPHYRIN"/>
    <property type="match status" value="1"/>
</dbReference>
<evidence type="ECO:0000313" key="9">
    <source>
        <dbReference type="Proteomes" id="UP000253551"/>
    </source>
</evidence>
<keyword evidence="9" id="KW-1185">Reference proteome</keyword>
<dbReference type="Gene3D" id="2.40.340.10">
    <property type="entry name" value="MoeA, C-terminal, domain IV"/>
    <property type="match status" value="1"/>
</dbReference>
<dbReference type="GO" id="GO:0061598">
    <property type="term" value="F:molybdopterin adenylyltransferase activity"/>
    <property type="evidence" value="ECO:0007669"/>
    <property type="project" value="UniProtKB-UniRule"/>
</dbReference>
<sequence>SLPYTVGILTVSDTASKDNSLDKSGPVLFEILPQETFAVKQQTIVPDDIHDIRKTVQHWSDQLGLHLILLTGGTGFAERDRTPEAIKPLLTKETPGVTQLLLSTSLTITPFAALSRPITGIRNKTFIITLPGSPKACKENMEAVLKILPHALDLLLDRTTVTHKLHYQMQHPKAAIGGHTCVHRHDSQGHPSQTGKSADLETPVSRRARSSPYPLVSVQDAHQIITEYAKPLNIISMPVSQLLPGYVLAEKEVKALEPVPGYRASVVDGYAVYVEDGPGVYDVESVSLAASSSGTKSLSKGQIARVTTGGMVPEGANAVIMVEDTKLISSSASGDQELTVEILVTAEPGDNIRDIGSDCPVDQIVGHQGDRVDHGQLGVLASVGVRHVKVYRKPRIGVLSSGNEVQDHMHTDTLKLGQIRDTNRLTLMAAVQSAGFEAVDLGIVDDTVEDMVERLEEAIAKTDVLITTGGVSMGEADFMKPVLEQKLEAKVHFGRVLMKPGKPTTFATVPQGPKRPPKLVFALPGNPVSATVGFHLFVVPALRRMAGWTQPDSTQLLVQIQHDVQLDSRPEYHRVYVSADHHGMLVATSTGKQQSSRMLSMKNANGLLQLPMATPDAQHIVKGTLVPCILIGALGL</sequence>
<dbReference type="Pfam" id="PF03454">
    <property type="entry name" value="MoeA_C"/>
    <property type="match status" value="1"/>
</dbReference>
<dbReference type="SUPFAM" id="SSF63882">
    <property type="entry name" value="MoeA N-terminal region -like"/>
    <property type="match status" value="1"/>
</dbReference>
<dbReference type="Gene3D" id="3.90.105.10">
    <property type="entry name" value="Molybdopterin biosynthesis moea protein, domain 2"/>
    <property type="match status" value="1"/>
</dbReference>
<evidence type="ECO:0000256" key="4">
    <source>
        <dbReference type="ARBA" id="ARBA00023150"/>
    </source>
</evidence>
<gene>
    <name evidence="8" type="ORF">CU098_000950</name>
</gene>
<accession>A0A367KMW6</accession>
<dbReference type="InterPro" id="IPR036425">
    <property type="entry name" value="MoaB/Mog-like_dom_sf"/>
</dbReference>
<comment type="catalytic activity">
    <reaction evidence="5">
        <text>molybdopterin + ATP + H(+) = adenylyl-molybdopterin + diphosphate</text>
        <dbReference type="Rhea" id="RHEA:31331"/>
        <dbReference type="ChEBI" id="CHEBI:15378"/>
        <dbReference type="ChEBI" id="CHEBI:30616"/>
        <dbReference type="ChEBI" id="CHEBI:33019"/>
        <dbReference type="ChEBI" id="CHEBI:58698"/>
        <dbReference type="ChEBI" id="CHEBI:62727"/>
    </reaction>
</comment>
<evidence type="ECO:0000256" key="6">
    <source>
        <dbReference type="SAM" id="MobiDB-lite"/>
    </source>
</evidence>
<dbReference type="NCBIfam" id="NF045515">
    <property type="entry name" value="Glp_gephyrin"/>
    <property type="match status" value="1"/>
</dbReference>
<organism evidence="8 9">
    <name type="scientific">Rhizopus stolonifer</name>
    <name type="common">Rhizopus nigricans</name>
    <dbReference type="NCBI Taxonomy" id="4846"/>
    <lineage>
        <taxon>Eukaryota</taxon>
        <taxon>Fungi</taxon>
        <taxon>Fungi incertae sedis</taxon>
        <taxon>Mucoromycota</taxon>
        <taxon>Mucoromycotina</taxon>
        <taxon>Mucoromycetes</taxon>
        <taxon>Mucorales</taxon>
        <taxon>Mucorineae</taxon>
        <taxon>Rhizopodaceae</taxon>
        <taxon>Rhizopus</taxon>
    </lineage>
</organism>
<keyword evidence="5" id="KW-0479">Metal-binding</keyword>
<dbReference type="STRING" id="4846.A0A367KMW6"/>
<proteinExistence type="inferred from homology"/>
<keyword evidence="4 5" id="KW-0501">Molybdenum cofactor biosynthesis</keyword>
<dbReference type="AlphaFoldDB" id="A0A367KMW6"/>
<dbReference type="NCBIfam" id="TIGR00177">
    <property type="entry name" value="molyb_syn"/>
    <property type="match status" value="2"/>
</dbReference>
<dbReference type="InterPro" id="IPR036688">
    <property type="entry name" value="MoeA_C_domain_IV_sf"/>
</dbReference>
<dbReference type="EMBL" id="PJQM01000996">
    <property type="protein sequence ID" value="RCI03499.1"/>
    <property type="molecule type" value="Genomic_DNA"/>
</dbReference>
<comment type="cofactor">
    <cofactor evidence="5">
        <name>Mg(2+)</name>
        <dbReference type="ChEBI" id="CHEBI:18420"/>
    </cofactor>
</comment>
<dbReference type="FunFam" id="2.170.190.11:FF:000001">
    <property type="entry name" value="Molybdopterin molybdenumtransferase"/>
    <property type="match status" value="1"/>
</dbReference>
<keyword evidence="5" id="KW-0460">Magnesium</keyword>
<keyword evidence="5" id="KW-0808">Transferase</keyword>
<dbReference type="CDD" id="cd00887">
    <property type="entry name" value="MoeA"/>
    <property type="match status" value="1"/>
</dbReference>
<dbReference type="Gene3D" id="2.170.190.11">
    <property type="entry name" value="Molybdopterin biosynthesis moea protein, domain 3"/>
    <property type="match status" value="1"/>
</dbReference>
<evidence type="ECO:0000313" key="8">
    <source>
        <dbReference type="EMBL" id="RCI03499.1"/>
    </source>
</evidence>
<evidence type="ECO:0000256" key="5">
    <source>
        <dbReference type="RuleBase" id="RU365090"/>
    </source>
</evidence>
<dbReference type="GO" id="GO:0046872">
    <property type="term" value="F:metal ion binding"/>
    <property type="evidence" value="ECO:0007669"/>
    <property type="project" value="UniProtKB-UniRule"/>
</dbReference>
<comment type="similarity">
    <text evidence="2">In the N-terminal section; belongs to the MoaB/Mog family.</text>
</comment>
<comment type="caution">
    <text evidence="8">The sequence shown here is derived from an EMBL/GenBank/DDBJ whole genome shotgun (WGS) entry which is preliminary data.</text>
</comment>
<dbReference type="Proteomes" id="UP000253551">
    <property type="component" value="Unassembled WGS sequence"/>
</dbReference>
<dbReference type="GO" id="GO:0006777">
    <property type="term" value="P:Mo-molybdopterin cofactor biosynthetic process"/>
    <property type="evidence" value="ECO:0007669"/>
    <property type="project" value="UniProtKB-UniRule"/>
</dbReference>
<dbReference type="FunFam" id="3.40.980.10:FF:000001">
    <property type="entry name" value="Molybdopterin molybdenumtransferase"/>
    <property type="match status" value="1"/>
</dbReference>
<dbReference type="GO" id="GO:0005829">
    <property type="term" value="C:cytosol"/>
    <property type="evidence" value="ECO:0007669"/>
    <property type="project" value="TreeGrafter"/>
</dbReference>
<dbReference type="InterPro" id="IPR005110">
    <property type="entry name" value="MoeA_linker/N"/>
</dbReference>
<dbReference type="PROSITE" id="PS01079">
    <property type="entry name" value="MOCF_BIOSYNTHESIS_2"/>
    <property type="match status" value="1"/>
</dbReference>
<name>A0A367KMW6_RHIST</name>
<dbReference type="SUPFAM" id="SSF63867">
    <property type="entry name" value="MoeA C-terminal domain-like"/>
    <property type="match status" value="1"/>
</dbReference>
<dbReference type="Gene3D" id="3.40.980.10">
    <property type="entry name" value="MoaB/Mog-like domain"/>
    <property type="match status" value="2"/>
</dbReference>
<comment type="function">
    <text evidence="5">Catalyzes two steps in the biosynthesis of the molybdenum cofactor. In the first step, molybdopterin is adenylated. Subsequently, molybdate is inserted into adenylated molybdopterin and AMP is released.</text>
</comment>
<dbReference type="OrthoDB" id="4349954at2759"/>
<dbReference type="SMART" id="SM00852">
    <property type="entry name" value="MoCF_biosynth"/>
    <property type="match status" value="2"/>
</dbReference>
<dbReference type="InterPro" id="IPR005111">
    <property type="entry name" value="MoeA_C_domain_IV"/>
</dbReference>
<dbReference type="GO" id="GO:0005524">
    <property type="term" value="F:ATP binding"/>
    <property type="evidence" value="ECO:0007669"/>
    <property type="project" value="UniProtKB-UniRule"/>
</dbReference>
<dbReference type="GO" id="GO:0061599">
    <property type="term" value="F:molybdopterin molybdotransferase activity"/>
    <property type="evidence" value="ECO:0007669"/>
    <property type="project" value="UniProtKB-UniRule"/>
</dbReference>
<protein>
    <recommendedName>
        <fullName evidence="7">MoaB/Mog domain-containing protein</fullName>
    </recommendedName>
</protein>
<comment type="similarity">
    <text evidence="5">Belongs to the MoeA family.</text>
</comment>
<dbReference type="InterPro" id="IPR036135">
    <property type="entry name" value="MoeA_linker/N_sf"/>
</dbReference>
<reference evidence="8 9" key="1">
    <citation type="journal article" date="2018" name="G3 (Bethesda)">
        <title>Phylogenetic and Phylogenomic Definition of Rhizopus Species.</title>
        <authorList>
            <person name="Gryganskyi A.P."/>
            <person name="Golan J."/>
            <person name="Dolatabadi S."/>
            <person name="Mondo S."/>
            <person name="Robb S."/>
            <person name="Idnurm A."/>
            <person name="Muszewska A."/>
            <person name="Steczkiewicz K."/>
            <person name="Masonjones S."/>
            <person name="Liao H.L."/>
            <person name="Gajdeczka M.T."/>
            <person name="Anike F."/>
            <person name="Vuek A."/>
            <person name="Anishchenko I.M."/>
            <person name="Voigt K."/>
            <person name="de Hoog G.S."/>
            <person name="Smith M.E."/>
            <person name="Heitman J."/>
            <person name="Vilgalys R."/>
            <person name="Stajich J.E."/>
        </authorList>
    </citation>
    <scope>NUCLEOTIDE SEQUENCE [LARGE SCALE GENOMIC DNA]</scope>
    <source>
        <strain evidence="8 9">LSU 92-RS-03</strain>
    </source>
</reference>
<dbReference type="CDD" id="cd00886">
    <property type="entry name" value="MogA_MoaB"/>
    <property type="match status" value="1"/>
</dbReference>
<dbReference type="UniPathway" id="UPA00344"/>
<comment type="pathway">
    <text evidence="1 5">Cofactor biosynthesis; molybdopterin biosynthesis.</text>
</comment>
<keyword evidence="5" id="KW-0500">Molybdenum</keyword>
<dbReference type="PANTHER" id="PTHR10192">
    <property type="entry name" value="MOLYBDOPTERIN BIOSYNTHESIS PROTEIN"/>
    <property type="match status" value="1"/>
</dbReference>
<feature type="domain" description="MoaB/Mog" evidence="7">
    <location>
        <begin position="397"/>
        <end position="544"/>
    </location>
</feature>
<evidence type="ECO:0000256" key="3">
    <source>
        <dbReference type="ARBA" id="ARBA00008339"/>
    </source>
</evidence>
<evidence type="ECO:0000259" key="7">
    <source>
        <dbReference type="SMART" id="SM00852"/>
    </source>
</evidence>
<dbReference type="Pfam" id="PF00994">
    <property type="entry name" value="MoCF_biosynth"/>
    <property type="match status" value="2"/>
</dbReference>
<evidence type="ECO:0000256" key="1">
    <source>
        <dbReference type="ARBA" id="ARBA00005046"/>
    </source>
</evidence>
<dbReference type="InterPro" id="IPR038987">
    <property type="entry name" value="MoeA-like"/>
</dbReference>
<feature type="non-terminal residue" evidence="8">
    <location>
        <position position="1"/>
    </location>
</feature>
<feature type="region of interest" description="Disordered" evidence="6">
    <location>
        <begin position="180"/>
        <end position="212"/>
    </location>
</feature>
<feature type="domain" description="MoaB/Mog" evidence="7">
    <location>
        <begin position="7"/>
        <end position="151"/>
    </location>
</feature>
<dbReference type="Pfam" id="PF03453">
    <property type="entry name" value="MoeA_N"/>
    <property type="match status" value="1"/>
</dbReference>
<comment type="catalytic activity">
    <reaction evidence="5">
        <text>adenylyl-molybdopterin + molybdate = Mo-molybdopterin + AMP + H(+)</text>
        <dbReference type="Rhea" id="RHEA:35047"/>
        <dbReference type="ChEBI" id="CHEBI:15378"/>
        <dbReference type="ChEBI" id="CHEBI:36264"/>
        <dbReference type="ChEBI" id="CHEBI:62727"/>
        <dbReference type="ChEBI" id="CHEBI:71302"/>
        <dbReference type="ChEBI" id="CHEBI:456215"/>
    </reaction>
</comment>
<dbReference type="SUPFAM" id="SSF53218">
    <property type="entry name" value="Molybdenum cofactor biosynthesis proteins"/>
    <property type="match status" value="2"/>
</dbReference>
<dbReference type="InterPro" id="IPR008284">
    <property type="entry name" value="MoCF_biosynth_CS"/>
</dbReference>
<dbReference type="PROSITE" id="PS01078">
    <property type="entry name" value="MOCF_BIOSYNTHESIS_1"/>
    <property type="match status" value="1"/>
</dbReference>